<dbReference type="EMBL" id="JBHTOH010000024">
    <property type="protein sequence ID" value="MFD1410732.1"/>
    <property type="molecule type" value="Genomic_DNA"/>
</dbReference>
<feature type="transmembrane region" description="Helical" evidence="1">
    <location>
        <begin position="73"/>
        <end position="91"/>
    </location>
</feature>
<evidence type="ECO:0000313" key="2">
    <source>
        <dbReference type="EMBL" id="MFD1410732.1"/>
    </source>
</evidence>
<dbReference type="Proteomes" id="UP001597191">
    <property type="component" value="Unassembled WGS sequence"/>
</dbReference>
<feature type="transmembrane region" description="Helical" evidence="1">
    <location>
        <begin position="45"/>
        <end position="67"/>
    </location>
</feature>
<keyword evidence="3" id="KW-1185">Reference proteome</keyword>
<gene>
    <name evidence="2" type="ORF">ACFQ4R_03775</name>
</gene>
<evidence type="ECO:0000313" key="3">
    <source>
        <dbReference type="Proteomes" id="UP001597191"/>
    </source>
</evidence>
<keyword evidence="1" id="KW-1133">Transmembrane helix</keyword>
<dbReference type="RefSeq" id="WP_125650347.1">
    <property type="nucleotide sequence ID" value="NZ_JBHTOH010000024.1"/>
</dbReference>
<feature type="transmembrane region" description="Helical" evidence="1">
    <location>
        <begin position="6"/>
        <end position="24"/>
    </location>
</feature>
<reference evidence="3" key="1">
    <citation type="journal article" date="2019" name="Int. J. Syst. Evol. Microbiol.">
        <title>The Global Catalogue of Microorganisms (GCM) 10K type strain sequencing project: providing services to taxonomists for standard genome sequencing and annotation.</title>
        <authorList>
            <consortium name="The Broad Institute Genomics Platform"/>
            <consortium name="The Broad Institute Genome Sequencing Center for Infectious Disease"/>
            <person name="Wu L."/>
            <person name="Ma J."/>
        </authorList>
    </citation>
    <scope>NUCLEOTIDE SEQUENCE [LARGE SCALE GENOMIC DNA]</scope>
    <source>
        <strain evidence="3">CCM 8937</strain>
    </source>
</reference>
<keyword evidence="1" id="KW-0812">Transmembrane</keyword>
<comment type="caution">
    <text evidence="2">The sequence shown here is derived from an EMBL/GenBank/DDBJ whole genome shotgun (WGS) entry which is preliminary data.</text>
</comment>
<proteinExistence type="predicted"/>
<keyword evidence="1" id="KW-0472">Membrane</keyword>
<evidence type="ECO:0000256" key="1">
    <source>
        <dbReference type="SAM" id="Phobius"/>
    </source>
</evidence>
<protein>
    <submittedName>
        <fullName evidence="2">Uncharacterized protein</fullName>
    </submittedName>
</protein>
<sequence length="95" mass="10333">MQTLITVAMIIFIILLLILAIYLLTHLSKDFLIFKPESTPRIRQMMLVTSVLLFIVAIGGLLILWLAPAKANLITLIAGSIVAAGFALILTNGND</sequence>
<organism evidence="2 3">
    <name type="scientific">Lapidilactobacillus gannanensis</name>
    <dbReference type="NCBI Taxonomy" id="2486002"/>
    <lineage>
        <taxon>Bacteria</taxon>
        <taxon>Bacillati</taxon>
        <taxon>Bacillota</taxon>
        <taxon>Bacilli</taxon>
        <taxon>Lactobacillales</taxon>
        <taxon>Lactobacillaceae</taxon>
        <taxon>Lapidilactobacillus</taxon>
    </lineage>
</organism>
<name>A0ABW4BP74_9LACO</name>
<accession>A0ABW4BP74</accession>